<evidence type="ECO:0000313" key="2">
    <source>
        <dbReference type="Proteomes" id="UP001176940"/>
    </source>
</evidence>
<dbReference type="Proteomes" id="UP001176940">
    <property type="component" value="Unassembled WGS sequence"/>
</dbReference>
<sequence>MYRALPSRSINSSTRGIGYASNLETAFSFLKSLQNRMEPSGLGINTIGLDQALCDSSMTPKSNIAITSRETASRRASGIRDTGTCIPESGLFGFMISVTAILGYISVIKMHFVTNLPAGRFGGRTAHAPTILQDGGAQGEDGRTDNGTGCCYNVHKV</sequence>
<evidence type="ECO:0000313" key="1">
    <source>
        <dbReference type="EMBL" id="CAJ0946542.1"/>
    </source>
</evidence>
<name>A0ABN9LNN1_9NEOB</name>
<gene>
    <name evidence="1" type="ORF">RIMI_LOCUS11335589</name>
</gene>
<comment type="caution">
    <text evidence="1">The sequence shown here is derived from an EMBL/GenBank/DDBJ whole genome shotgun (WGS) entry which is preliminary data.</text>
</comment>
<reference evidence="1" key="1">
    <citation type="submission" date="2023-07" db="EMBL/GenBank/DDBJ databases">
        <authorList>
            <person name="Stuckert A."/>
        </authorList>
    </citation>
    <scope>NUCLEOTIDE SEQUENCE</scope>
</reference>
<proteinExistence type="predicted"/>
<accession>A0ABN9LNN1</accession>
<dbReference type="EMBL" id="CAUEEQ010025513">
    <property type="protein sequence ID" value="CAJ0946542.1"/>
    <property type="molecule type" value="Genomic_DNA"/>
</dbReference>
<protein>
    <submittedName>
        <fullName evidence="1">Uncharacterized protein</fullName>
    </submittedName>
</protein>
<keyword evidence="2" id="KW-1185">Reference proteome</keyword>
<organism evidence="1 2">
    <name type="scientific">Ranitomeya imitator</name>
    <name type="common">mimic poison frog</name>
    <dbReference type="NCBI Taxonomy" id="111125"/>
    <lineage>
        <taxon>Eukaryota</taxon>
        <taxon>Metazoa</taxon>
        <taxon>Chordata</taxon>
        <taxon>Craniata</taxon>
        <taxon>Vertebrata</taxon>
        <taxon>Euteleostomi</taxon>
        <taxon>Amphibia</taxon>
        <taxon>Batrachia</taxon>
        <taxon>Anura</taxon>
        <taxon>Neobatrachia</taxon>
        <taxon>Hyloidea</taxon>
        <taxon>Dendrobatidae</taxon>
        <taxon>Dendrobatinae</taxon>
        <taxon>Ranitomeya</taxon>
    </lineage>
</organism>